<feature type="region of interest" description="Disordered" evidence="8">
    <location>
        <begin position="48"/>
        <end position="71"/>
    </location>
</feature>
<evidence type="ECO:0000256" key="6">
    <source>
        <dbReference type="ARBA" id="ARBA00022989"/>
    </source>
</evidence>
<keyword evidence="6" id="KW-1133">Transmembrane helix</keyword>
<comment type="caution">
    <text evidence="10">The sequence shown here is derived from an EMBL/GenBank/DDBJ whole genome shotgun (WGS) entry which is preliminary data.</text>
</comment>
<reference evidence="10 11" key="1">
    <citation type="submission" date="2023-09" db="EMBL/GenBank/DDBJ databases">
        <title>Genomes of two closely related lineages of the louse Polyplax serrata with different host specificities.</title>
        <authorList>
            <person name="Martinu J."/>
            <person name="Tarabai H."/>
            <person name="Stefka J."/>
            <person name="Hypsa V."/>
        </authorList>
    </citation>
    <scope>NUCLEOTIDE SEQUENCE [LARGE SCALE GENOMIC DNA]</scope>
    <source>
        <strain evidence="10">98ZLc_SE</strain>
    </source>
</reference>
<organism evidence="10 11">
    <name type="scientific">Polyplax serrata</name>
    <name type="common">Common mouse louse</name>
    <dbReference type="NCBI Taxonomy" id="468196"/>
    <lineage>
        <taxon>Eukaryota</taxon>
        <taxon>Metazoa</taxon>
        <taxon>Ecdysozoa</taxon>
        <taxon>Arthropoda</taxon>
        <taxon>Hexapoda</taxon>
        <taxon>Insecta</taxon>
        <taxon>Pterygota</taxon>
        <taxon>Neoptera</taxon>
        <taxon>Paraneoptera</taxon>
        <taxon>Psocodea</taxon>
        <taxon>Troctomorpha</taxon>
        <taxon>Phthiraptera</taxon>
        <taxon>Anoplura</taxon>
        <taxon>Polyplacidae</taxon>
        <taxon>Polyplax</taxon>
    </lineage>
</organism>
<feature type="domain" description="Fringe-like glycosyltransferase" evidence="9">
    <location>
        <begin position="76"/>
        <end position="121"/>
    </location>
</feature>
<sequence length="240" mass="27331">MKVPIHRGKTVKSVDVRWQERGPRSLPSDYDANAIDTYNDSILVKKVPEADRSPTARPASNRYSSSETVSNMQQANTTLDDIFISVKTTRNYHKWRLSIVLKTWFQLAKNQSVWEARSKSEIVDLKLGIQVKNFTRKDKRQIDISHIMNISETSQIGSNCSLDLYVFNCRVQRPRWCKNTKPESNRCLGASTSGAHSITDSVDVEEDAVKMGNQSLGQGEVRMGFQKQVEDFLTRSFILL</sequence>
<keyword evidence="5" id="KW-0735">Signal-anchor</keyword>
<dbReference type="Proteomes" id="UP001359485">
    <property type="component" value="Unassembled WGS sequence"/>
</dbReference>
<evidence type="ECO:0000259" key="9">
    <source>
        <dbReference type="Pfam" id="PF02434"/>
    </source>
</evidence>
<evidence type="ECO:0000256" key="4">
    <source>
        <dbReference type="ARBA" id="ARBA00022692"/>
    </source>
</evidence>
<evidence type="ECO:0000256" key="3">
    <source>
        <dbReference type="ARBA" id="ARBA00022679"/>
    </source>
</evidence>
<dbReference type="InterPro" id="IPR003378">
    <property type="entry name" value="Fringe-like_glycosylTrfase"/>
</dbReference>
<accession>A0ABR1BDF0</accession>
<protein>
    <recommendedName>
        <fullName evidence="9">Fringe-like glycosyltransferase domain-containing protein</fullName>
    </recommendedName>
</protein>
<feature type="compositionally biased region" description="Polar residues" evidence="8">
    <location>
        <begin position="61"/>
        <end position="71"/>
    </location>
</feature>
<comment type="subcellular location">
    <subcellularLocation>
        <location evidence="1">Membrane</location>
        <topology evidence="1">Single-pass type II membrane protein</topology>
    </subcellularLocation>
</comment>
<keyword evidence="11" id="KW-1185">Reference proteome</keyword>
<evidence type="ECO:0000313" key="10">
    <source>
        <dbReference type="EMBL" id="KAK6638342.1"/>
    </source>
</evidence>
<evidence type="ECO:0000256" key="7">
    <source>
        <dbReference type="ARBA" id="ARBA00023136"/>
    </source>
</evidence>
<evidence type="ECO:0000256" key="5">
    <source>
        <dbReference type="ARBA" id="ARBA00022968"/>
    </source>
</evidence>
<name>A0ABR1BDF0_POLSC</name>
<proteinExistence type="predicted"/>
<evidence type="ECO:0000256" key="8">
    <source>
        <dbReference type="SAM" id="MobiDB-lite"/>
    </source>
</evidence>
<keyword evidence="4" id="KW-0812">Transmembrane</keyword>
<evidence type="ECO:0000313" key="11">
    <source>
        <dbReference type="Proteomes" id="UP001359485"/>
    </source>
</evidence>
<dbReference type="EMBL" id="JAWJWF010000002">
    <property type="protein sequence ID" value="KAK6638342.1"/>
    <property type="molecule type" value="Genomic_DNA"/>
</dbReference>
<dbReference type="Gene3D" id="3.90.550.50">
    <property type="match status" value="1"/>
</dbReference>
<gene>
    <name evidence="10" type="ORF">RUM44_008771</name>
</gene>
<keyword evidence="7" id="KW-0472">Membrane</keyword>
<dbReference type="Pfam" id="PF02434">
    <property type="entry name" value="Fringe"/>
    <property type="match status" value="1"/>
</dbReference>
<keyword evidence="2" id="KW-0328">Glycosyltransferase</keyword>
<evidence type="ECO:0000256" key="2">
    <source>
        <dbReference type="ARBA" id="ARBA00022676"/>
    </source>
</evidence>
<evidence type="ECO:0000256" key="1">
    <source>
        <dbReference type="ARBA" id="ARBA00004606"/>
    </source>
</evidence>
<keyword evidence="3" id="KW-0808">Transferase</keyword>